<dbReference type="InterPro" id="IPR029058">
    <property type="entry name" value="AB_hydrolase_fold"/>
</dbReference>
<evidence type="ECO:0000259" key="1">
    <source>
        <dbReference type="Pfam" id="PF12146"/>
    </source>
</evidence>
<organism evidence="2 3">
    <name type="scientific">Pedobacter petrophilus</name>
    <dbReference type="NCBI Taxonomy" id="1908241"/>
    <lineage>
        <taxon>Bacteria</taxon>
        <taxon>Pseudomonadati</taxon>
        <taxon>Bacteroidota</taxon>
        <taxon>Sphingobacteriia</taxon>
        <taxon>Sphingobacteriales</taxon>
        <taxon>Sphingobacteriaceae</taxon>
        <taxon>Pedobacter</taxon>
    </lineage>
</organism>
<dbReference type="GO" id="GO:0052689">
    <property type="term" value="F:carboxylic ester hydrolase activity"/>
    <property type="evidence" value="ECO:0007669"/>
    <property type="project" value="TreeGrafter"/>
</dbReference>
<dbReference type="Gene3D" id="3.40.50.1820">
    <property type="entry name" value="alpha/beta hydrolase"/>
    <property type="match status" value="1"/>
</dbReference>
<accession>A0A7K0G3P8</accession>
<dbReference type="OrthoDB" id="9809549at2"/>
<dbReference type="PANTHER" id="PTHR43265">
    <property type="entry name" value="ESTERASE ESTD"/>
    <property type="match status" value="1"/>
</dbReference>
<comment type="caution">
    <text evidence="2">The sequence shown here is derived from an EMBL/GenBank/DDBJ whole genome shotgun (WGS) entry which is preliminary data.</text>
</comment>
<name>A0A7K0G3P8_9SPHI</name>
<feature type="domain" description="Serine aminopeptidase S33" evidence="1">
    <location>
        <begin position="47"/>
        <end position="169"/>
    </location>
</feature>
<dbReference type="AlphaFoldDB" id="A0A7K0G3P8"/>
<dbReference type="PANTHER" id="PTHR43265:SF1">
    <property type="entry name" value="ESTERASE ESTD"/>
    <property type="match status" value="1"/>
</dbReference>
<evidence type="ECO:0000313" key="2">
    <source>
        <dbReference type="EMBL" id="MRX77606.1"/>
    </source>
</evidence>
<dbReference type="InterPro" id="IPR053145">
    <property type="entry name" value="AB_hydrolase_Est10"/>
</dbReference>
<reference evidence="2 3" key="1">
    <citation type="submission" date="2019-11" db="EMBL/GenBank/DDBJ databases">
        <title>Pedobacter petrophilus genome.</title>
        <authorList>
            <person name="Feldbauer M.J."/>
            <person name="Newman J.D."/>
        </authorList>
    </citation>
    <scope>NUCLEOTIDE SEQUENCE [LARGE SCALE GENOMIC DNA]</scope>
    <source>
        <strain evidence="2 3">LMG 29686</strain>
    </source>
</reference>
<dbReference type="Pfam" id="PF12146">
    <property type="entry name" value="Hydrolase_4"/>
    <property type="match status" value="1"/>
</dbReference>
<protein>
    <submittedName>
        <fullName evidence="2">Prolyl oligopeptidase family serine peptidase</fullName>
    </submittedName>
</protein>
<dbReference type="SUPFAM" id="SSF53474">
    <property type="entry name" value="alpha/beta-Hydrolases"/>
    <property type="match status" value="1"/>
</dbReference>
<dbReference type="InterPro" id="IPR022742">
    <property type="entry name" value="Hydrolase_4"/>
</dbReference>
<gene>
    <name evidence="2" type="ORF">GJU39_16075</name>
</gene>
<dbReference type="EMBL" id="WKKH01000028">
    <property type="protein sequence ID" value="MRX77606.1"/>
    <property type="molecule type" value="Genomic_DNA"/>
</dbReference>
<keyword evidence="3" id="KW-1185">Reference proteome</keyword>
<dbReference type="Proteomes" id="UP000487757">
    <property type="component" value="Unassembled WGS sequence"/>
</dbReference>
<evidence type="ECO:0000313" key="3">
    <source>
        <dbReference type="Proteomes" id="UP000487757"/>
    </source>
</evidence>
<proteinExistence type="predicted"/>
<sequence length="294" mass="32062">MMLFFISIDSFCQTSISGNRQSIFTIQNVQFKSAGATLSGAILKPEHPHTAVVIVHGSGQEKRTIEMASRLARNGIAVLTYDKRGVGESGGVYAGPEVGTNNIDSANLNLLASDAGEAVQALLKNLQEKRLPIGLIGASQAGWIIPLAAEKNNHVRFIVLFSGPMVTTLEQLRFQFYTNGNANFWVTHNEADARAHIKNDADRYQFSAINPLKSPEKIKIPGLWLYGGKDIQVPVGLSIERLNTLKAQGKPFGYQLFPMLGHNMGSSKSPEPFDTAVKWIKGISRISKKGRKTG</sequence>